<evidence type="ECO:0000256" key="6">
    <source>
        <dbReference type="ARBA" id="ARBA00039101"/>
    </source>
</evidence>
<keyword evidence="12" id="KW-1185">Reference proteome</keyword>
<feature type="domain" description="FAD dependent oxidoreductase" evidence="10">
    <location>
        <begin position="4"/>
        <end position="315"/>
    </location>
</feature>
<feature type="binding site" evidence="9">
    <location>
        <position position="270"/>
    </location>
    <ligand>
        <name>D-dopa</name>
        <dbReference type="ChEBI" id="CHEBI:149689"/>
    </ligand>
</feature>
<accession>A0A6G9H8Q7</accession>
<evidence type="ECO:0000256" key="9">
    <source>
        <dbReference type="PIRSR" id="PIRSR000189-1"/>
    </source>
</evidence>
<dbReference type="InterPro" id="IPR006076">
    <property type="entry name" value="FAD-dep_OxRdtase"/>
</dbReference>
<dbReference type="AlphaFoldDB" id="A0A6G9H8Q7"/>
<evidence type="ECO:0000256" key="4">
    <source>
        <dbReference type="ARBA" id="ARBA00022827"/>
    </source>
</evidence>
<dbReference type="GO" id="GO:0005737">
    <property type="term" value="C:cytoplasm"/>
    <property type="evidence" value="ECO:0007669"/>
    <property type="project" value="TreeGrafter"/>
</dbReference>
<dbReference type="KEGG" id="slia:HA039_16210"/>
<evidence type="ECO:0000256" key="7">
    <source>
        <dbReference type="ARBA" id="ARBA00039751"/>
    </source>
</evidence>
<dbReference type="PROSITE" id="PS00677">
    <property type="entry name" value="DAO"/>
    <property type="match status" value="1"/>
</dbReference>
<evidence type="ECO:0000313" key="11">
    <source>
        <dbReference type="EMBL" id="QIQ06935.1"/>
    </source>
</evidence>
<dbReference type="Proteomes" id="UP000501179">
    <property type="component" value="Chromosome"/>
</dbReference>
<reference evidence="11 12" key="1">
    <citation type="submission" date="2020-03" db="EMBL/GenBank/DDBJ databases">
        <title>A novel species.</title>
        <authorList>
            <person name="Gao J."/>
        </authorList>
    </citation>
    <scope>NUCLEOTIDE SEQUENCE [LARGE SCALE GENOMIC DNA]</scope>
    <source>
        <strain evidence="11 12">QMT-12</strain>
    </source>
</reference>
<dbReference type="Gene3D" id="3.30.9.10">
    <property type="entry name" value="D-Amino Acid Oxidase, subunit A, domain 2"/>
    <property type="match status" value="1"/>
</dbReference>
<dbReference type="PIRSF" id="PIRSF000189">
    <property type="entry name" value="D-aa_oxidase"/>
    <property type="match status" value="1"/>
</dbReference>
<dbReference type="Gene3D" id="3.40.50.720">
    <property type="entry name" value="NAD(P)-binding Rossmann-like Domain"/>
    <property type="match status" value="1"/>
</dbReference>
<sequence length="318" mass="33576">MKADIVVVGGGIVGLTTAVRLLERGASVLVVTDEALPARTSSVAAAVWYPTGVRPGRATTVRAADTYAELSRQAADGVPGVTLGPCRTYTPARAAELPWWAKAVPGLRPLRTDEATGTWTHGWAFDAPTVDMPVYLDWLVTRFLAAGGLLHHRRVNHLSQAAVWAPLVVNAAGLGAGSLCGDPTMTPVRGQLVVVANPGLRTSLRVQDHPEGYTYVHPRRTDVVLGGTFDADRWDLFPDPATAAAILARCTALEPRLAGAPVLAHPVGLRPHRPSGVRLERDPHLLPGTPVIHNYGHGGSGVTLSWGCADETARLAAT</sequence>
<protein>
    <recommendedName>
        <fullName evidence="7">D-amino-acid oxidase</fullName>
        <ecNumber evidence="6">1.4.3.3</ecNumber>
    </recommendedName>
</protein>
<name>A0A6G9H8Q7_9ACTN</name>
<evidence type="ECO:0000256" key="5">
    <source>
        <dbReference type="ARBA" id="ARBA00023002"/>
    </source>
</evidence>
<organism evidence="11 12">
    <name type="scientific">Streptomyces liangshanensis</name>
    <dbReference type="NCBI Taxonomy" id="2717324"/>
    <lineage>
        <taxon>Bacteria</taxon>
        <taxon>Bacillati</taxon>
        <taxon>Actinomycetota</taxon>
        <taxon>Actinomycetes</taxon>
        <taxon>Kitasatosporales</taxon>
        <taxon>Streptomycetaceae</taxon>
        <taxon>Streptomyces</taxon>
    </lineage>
</organism>
<dbReference type="InterPro" id="IPR023209">
    <property type="entry name" value="DAO"/>
</dbReference>
<evidence type="ECO:0000313" key="12">
    <source>
        <dbReference type="Proteomes" id="UP000501179"/>
    </source>
</evidence>
<evidence type="ECO:0000259" key="10">
    <source>
        <dbReference type="Pfam" id="PF01266"/>
    </source>
</evidence>
<dbReference type="GO" id="GO:0003884">
    <property type="term" value="F:D-amino-acid oxidase activity"/>
    <property type="evidence" value="ECO:0007669"/>
    <property type="project" value="UniProtKB-EC"/>
</dbReference>
<feature type="binding site" evidence="9">
    <location>
        <begin position="40"/>
        <end position="41"/>
    </location>
    <ligand>
        <name>FAD</name>
        <dbReference type="ChEBI" id="CHEBI:57692"/>
    </ligand>
</feature>
<dbReference type="GO" id="GO:0019478">
    <property type="term" value="P:D-amino acid catabolic process"/>
    <property type="evidence" value="ECO:0007669"/>
    <property type="project" value="TreeGrafter"/>
</dbReference>
<keyword evidence="4 9" id="KW-0274">FAD</keyword>
<dbReference type="PANTHER" id="PTHR11530:SF11">
    <property type="entry name" value="D-ASPARTATE OXIDASE"/>
    <property type="match status" value="1"/>
</dbReference>
<feature type="binding site" evidence="9">
    <location>
        <begin position="298"/>
        <end position="303"/>
    </location>
    <ligand>
        <name>FAD</name>
        <dbReference type="ChEBI" id="CHEBI:57692"/>
    </ligand>
</feature>
<evidence type="ECO:0000256" key="8">
    <source>
        <dbReference type="ARBA" id="ARBA00049547"/>
    </source>
</evidence>
<keyword evidence="3" id="KW-0285">Flavoprotein</keyword>
<evidence type="ECO:0000256" key="1">
    <source>
        <dbReference type="ARBA" id="ARBA00001974"/>
    </source>
</evidence>
<dbReference type="SUPFAM" id="SSF51971">
    <property type="entry name" value="Nucleotide-binding domain"/>
    <property type="match status" value="1"/>
</dbReference>
<dbReference type="PANTHER" id="PTHR11530">
    <property type="entry name" value="D-AMINO ACID OXIDASE"/>
    <property type="match status" value="1"/>
</dbReference>
<gene>
    <name evidence="11" type="ORF">HA039_16210</name>
</gene>
<dbReference type="SUPFAM" id="SSF54373">
    <property type="entry name" value="FAD-linked reductases, C-terminal domain"/>
    <property type="match status" value="1"/>
</dbReference>
<dbReference type="InterPro" id="IPR006181">
    <property type="entry name" value="D-amino_acid_oxidase_CS"/>
</dbReference>
<dbReference type="EC" id="1.4.3.3" evidence="6"/>
<dbReference type="GO" id="GO:0071949">
    <property type="term" value="F:FAD binding"/>
    <property type="evidence" value="ECO:0007669"/>
    <property type="project" value="InterPro"/>
</dbReference>
<feature type="binding site" evidence="9">
    <location>
        <position position="299"/>
    </location>
    <ligand>
        <name>D-dopa</name>
        <dbReference type="ChEBI" id="CHEBI:149689"/>
    </ligand>
</feature>
<keyword evidence="5" id="KW-0560">Oxidoreductase</keyword>
<comment type="cofactor">
    <cofactor evidence="1 9">
        <name>FAD</name>
        <dbReference type="ChEBI" id="CHEBI:57692"/>
    </cofactor>
</comment>
<evidence type="ECO:0000256" key="2">
    <source>
        <dbReference type="ARBA" id="ARBA00006730"/>
    </source>
</evidence>
<evidence type="ECO:0000256" key="3">
    <source>
        <dbReference type="ARBA" id="ARBA00022630"/>
    </source>
</evidence>
<comment type="similarity">
    <text evidence="2">Belongs to the DAMOX/DASOX family.</text>
</comment>
<feature type="binding site" evidence="9">
    <location>
        <position position="215"/>
    </location>
    <ligand>
        <name>D-dopa</name>
        <dbReference type="ChEBI" id="CHEBI:149689"/>
    </ligand>
</feature>
<proteinExistence type="inferred from homology"/>
<dbReference type="EMBL" id="CP050177">
    <property type="protein sequence ID" value="QIQ06935.1"/>
    <property type="molecule type" value="Genomic_DNA"/>
</dbReference>
<feature type="binding site" evidence="9">
    <location>
        <position position="155"/>
    </location>
    <ligand>
        <name>FAD</name>
        <dbReference type="ChEBI" id="CHEBI:57692"/>
    </ligand>
</feature>
<comment type="catalytic activity">
    <reaction evidence="8">
        <text>a D-alpha-amino acid + O2 + H2O = a 2-oxocarboxylate + H2O2 + NH4(+)</text>
        <dbReference type="Rhea" id="RHEA:21816"/>
        <dbReference type="ChEBI" id="CHEBI:15377"/>
        <dbReference type="ChEBI" id="CHEBI:15379"/>
        <dbReference type="ChEBI" id="CHEBI:16240"/>
        <dbReference type="ChEBI" id="CHEBI:28938"/>
        <dbReference type="ChEBI" id="CHEBI:35179"/>
        <dbReference type="ChEBI" id="CHEBI:59871"/>
        <dbReference type="EC" id="1.4.3.3"/>
    </reaction>
    <physiologicalReaction direction="left-to-right" evidence="8">
        <dbReference type="Rhea" id="RHEA:21817"/>
    </physiologicalReaction>
</comment>
<dbReference type="Pfam" id="PF01266">
    <property type="entry name" value="DAO"/>
    <property type="match status" value="1"/>
</dbReference>